<dbReference type="SMART" id="SM00355">
    <property type="entry name" value="ZnF_C2H2"/>
    <property type="match status" value="11"/>
</dbReference>
<evidence type="ECO:0000256" key="12">
    <source>
        <dbReference type="PROSITE-ProRule" id="PRU00042"/>
    </source>
</evidence>
<feature type="compositionally biased region" description="Basic residues" evidence="13">
    <location>
        <begin position="602"/>
        <end position="611"/>
    </location>
</feature>
<feature type="domain" description="C2H2-type" evidence="14">
    <location>
        <begin position="211"/>
        <end position="233"/>
    </location>
</feature>
<evidence type="ECO:0000313" key="15">
    <source>
        <dbReference type="Ensembl" id="ENSEBUP00000006163.1"/>
    </source>
</evidence>
<protein>
    <recommendedName>
        <fullName evidence="14">C2H2-type domain-containing protein</fullName>
    </recommendedName>
</protein>
<feature type="domain" description="C2H2-type" evidence="14">
    <location>
        <begin position="559"/>
        <end position="586"/>
    </location>
</feature>
<keyword evidence="8" id="KW-0805">Transcription regulation</keyword>
<evidence type="ECO:0000256" key="3">
    <source>
        <dbReference type="ARBA" id="ARBA00006991"/>
    </source>
</evidence>
<evidence type="ECO:0000256" key="6">
    <source>
        <dbReference type="ARBA" id="ARBA00022771"/>
    </source>
</evidence>
<dbReference type="PROSITE" id="PS00028">
    <property type="entry name" value="ZINC_FINGER_C2H2_1"/>
    <property type="match status" value="8"/>
</dbReference>
<feature type="region of interest" description="Disordered" evidence="13">
    <location>
        <begin position="167"/>
        <end position="195"/>
    </location>
</feature>
<evidence type="ECO:0000256" key="2">
    <source>
        <dbReference type="ARBA" id="ARBA00004123"/>
    </source>
</evidence>
<feature type="domain" description="C2H2-type" evidence="14">
    <location>
        <begin position="448"/>
        <end position="475"/>
    </location>
</feature>
<dbReference type="FunFam" id="3.30.160.60:FF:000303">
    <property type="entry name" value="Zinc finger protein 41"/>
    <property type="match status" value="1"/>
</dbReference>
<dbReference type="InterPro" id="IPR050752">
    <property type="entry name" value="C2H2-ZF_domain"/>
</dbReference>
<dbReference type="InterPro" id="IPR013087">
    <property type="entry name" value="Znf_C2H2_type"/>
</dbReference>
<dbReference type="FunFam" id="3.30.160.60:FF:000110">
    <property type="entry name" value="Zinc finger protein-like"/>
    <property type="match status" value="1"/>
</dbReference>
<dbReference type="PANTHER" id="PTHR24384">
    <property type="entry name" value="FINGER PUTATIVE TRANSCRIPTION FACTOR FAMILY-RELATED"/>
    <property type="match status" value="1"/>
</dbReference>
<feature type="domain" description="C2H2-type" evidence="14">
    <location>
        <begin position="267"/>
        <end position="294"/>
    </location>
</feature>
<dbReference type="SUPFAM" id="SSF57667">
    <property type="entry name" value="beta-beta-alpha zinc fingers"/>
    <property type="match status" value="6"/>
</dbReference>
<proteinExistence type="inferred from homology"/>
<comment type="subcellular location">
    <subcellularLocation>
        <location evidence="2">Nucleus</location>
    </subcellularLocation>
</comment>
<feature type="domain" description="C2H2-type" evidence="14">
    <location>
        <begin position="531"/>
        <end position="558"/>
    </location>
</feature>
<feature type="domain" description="C2H2-type" evidence="14">
    <location>
        <begin position="420"/>
        <end position="447"/>
    </location>
</feature>
<comment type="similarity">
    <text evidence="3">Belongs to the krueppel C2H2-type zinc-finger protein family.</text>
</comment>
<evidence type="ECO:0000313" key="16">
    <source>
        <dbReference type="Proteomes" id="UP000694388"/>
    </source>
</evidence>
<accession>A0A8C4NL44</accession>
<evidence type="ECO:0000256" key="4">
    <source>
        <dbReference type="ARBA" id="ARBA00022723"/>
    </source>
</evidence>
<keyword evidence="7" id="KW-0862">Zinc</keyword>
<feature type="domain" description="C2H2-type" evidence="14">
    <location>
        <begin position="336"/>
        <end position="363"/>
    </location>
</feature>
<dbReference type="GO" id="GO:0008270">
    <property type="term" value="F:zinc ion binding"/>
    <property type="evidence" value="ECO:0007669"/>
    <property type="project" value="UniProtKB-KW"/>
</dbReference>
<keyword evidence="5" id="KW-0677">Repeat</keyword>
<dbReference type="AlphaFoldDB" id="A0A8C4NL44"/>
<dbReference type="GeneTree" id="ENSGT01150000286971"/>
<feature type="region of interest" description="Disordered" evidence="13">
    <location>
        <begin position="584"/>
        <end position="611"/>
    </location>
</feature>
<keyword evidence="16" id="KW-1185">Reference proteome</keyword>
<evidence type="ECO:0000256" key="1">
    <source>
        <dbReference type="ARBA" id="ARBA00003767"/>
    </source>
</evidence>
<feature type="domain" description="C2H2-type" evidence="14">
    <location>
        <begin position="364"/>
        <end position="391"/>
    </location>
</feature>
<keyword evidence="4" id="KW-0479">Metal-binding</keyword>
<dbReference type="FunFam" id="3.30.160.60:FF:000608">
    <property type="entry name" value="zinc finger protein 286A isoform X1"/>
    <property type="match status" value="1"/>
</dbReference>
<dbReference type="FunFam" id="3.30.160.60:FF:000213">
    <property type="entry name" value="Zinc finger protein 624"/>
    <property type="match status" value="1"/>
</dbReference>
<evidence type="ECO:0000256" key="11">
    <source>
        <dbReference type="ARBA" id="ARBA00023242"/>
    </source>
</evidence>
<dbReference type="PANTHER" id="PTHR24384:SF218">
    <property type="entry name" value="ZINC FINGER PROTEIN 502"/>
    <property type="match status" value="1"/>
</dbReference>
<reference evidence="15" key="2">
    <citation type="submission" date="2025-09" db="UniProtKB">
        <authorList>
            <consortium name="Ensembl"/>
        </authorList>
    </citation>
    <scope>IDENTIFICATION</scope>
</reference>
<dbReference type="InterPro" id="IPR036236">
    <property type="entry name" value="Znf_C2H2_sf"/>
</dbReference>
<evidence type="ECO:0000256" key="9">
    <source>
        <dbReference type="ARBA" id="ARBA00023125"/>
    </source>
</evidence>
<feature type="domain" description="C2H2-type" evidence="14">
    <location>
        <begin position="504"/>
        <end position="530"/>
    </location>
</feature>
<evidence type="ECO:0000256" key="8">
    <source>
        <dbReference type="ARBA" id="ARBA00023015"/>
    </source>
</evidence>
<evidence type="ECO:0000259" key="14">
    <source>
        <dbReference type="PROSITE" id="PS50157"/>
    </source>
</evidence>
<dbReference type="FunFam" id="3.30.160.60:FF:000624">
    <property type="entry name" value="zinc finger protein 697"/>
    <property type="match status" value="2"/>
</dbReference>
<keyword evidence="11" id="KW-0539">Nucleus</keyword>
<dbReference type="PROSITE" id="PS50157">
    <property type="entry name" value="ZINC_FINGER_C2H2_2"/>
    <property type="match status" value="11"/>
</dbReference>
<evidence type="ECO:0000256" key="5">
    <source>
        <dbReference type="ARBA" id="ARBA00022737"/>
    </source>
</evidence>
<dbReference type="GO" id="GO:0005634">
    <property type="term" value="C:nucleus"/>
    <property type="evidence" value="ECO:0007669"/>
    <property type="project" value="UniProtKB-SubCell"/>
</dbReference>
<dbReference type="GO" id="GO:0000978">
    <property type="term" value="F:RNA polymerase II cis-regulatory region sequence-specific DNA binding"/>
    <property type="evidence" value="ECO:0007669"/>
    <property type="project" value="TreeGrafter"/>
</dbReference>
<evidence type="ECO:0000256" key="7">
    <source>
        <dbReference type="ARBA" id="ARBA00022833"/>
    </source>
</evidence>
<reference evidence="15" key="1">
    <citation type="submission" date="2025-08" db="UniProtKB">
        <authorList>
            <consortium name="Ensembl"/>
        </authorList>
    </citation>
    <scope>IDENTIFICATION</scope>
</reference>
<dbReference type="Proteomes" id="UP000694388">
    <property type="component" value="Unplaced"/>
</dbReference>
<feature type="domain" description="C2H2-type" evidence="14">
    <location>
        <begin position="476"/>
        <end position="503"/>
    </location>
</feature>
<feature type="compositionally biased region" description="Basic and acidic residues" evidence="13">
    <location>
        <begin position="180"/>
        <end position="195"/>
    </location>
</feature>
<dbReference type="Gene3D" id="3.30.160.60">
    <property type="entry name" value="Classic Zinc Finger"/>
    <property type="match status" value="10"/>
</dbReference>
<evidence type="ECO:0000256" key="10">
    <source>
        <dbReference type="ARBA" id="ARBA00023163"/>
    </source>
</evidence>
<dbReference type="Pfam" id="PF00096">
    <property type="entry name" value="zf-C2H2"/>
    <property type="match status" value="6"/>
</dbReference>
<sequence>MAGTACADPLARTGRVVTKKECTRNQGASVCTVGDRVEPGWTSRRTRTPPTGLERGSTLSILTEQFKNSNKNKINLTRPRGGVYPIPIWLESQGLTEESLRAAVTELGIEILGALCARAEPPPARVQLCSLAAQKFTSTMYAGLCRFMESCLLSQGPQQLESVTSIKETEGRARGPPGDLWKKGEDKDSVGVKEEERDLEDGRQAECIRKFPCSSCSHSFTTTAALQVHKLWHHPVSSAKKYNCPYSTDRKRNYDAHFQSCITKTMYTCDVCGRRFCRLENYKKHSKIHSVVGPYKGKVCTFSDSSTFEKHRRCAKGRPSSYNPTNKGVHTGEHLHTCQVCSKGLHDLSHCKEHVRIYTGERPYTCKVCTKAFSNSSSLKIHTRIHTGEKPFKCDVCGKEFRHSSHHHEHKRIHTRERPYICDVCGKGFTQSATHGKHMRVHTGERPCTCSVCAKGFIKSPHHRCHMRIHSQERKYKCTVCAKAFFHSSSLKMHTRIHTGEKPFKCDCGKEFRQSSHFLQHKQIHTGERPYTCKMCGKGFAQSSNHWKHMQIHKEERRYTCETCGKGFVQSSNHWKHMQIHMRENPYNKRKTRQTKLQMSKRNVKSHQEHR</sequence>
<feature type="domain" description="C2H2-type" evidence="14">
    <location>
        <begin position="392"/>
        <end position="419"/>
    </location>
</feature>
<dbReference type="GO" id="GO:0000981">
    <property type="term" value="F:DNA-binding transcription factor activity, RNA polymerase II-specific"/>
    <property type="evidence" value="ECO:0007669"/>
    <property type="project" value="TreeGrafter"/>
</dbReference>
<organism evidence="15 16">
    <name type="scientific">Eptatretus burgeri</name>
    <name type="common">Inshore hagfish</name>
    <dbReference type="NCBI Taxonomy" id="7764"/>
    <lineage>
        <taxon>Eukaryota</taxon>
        <taxon>Metazoa</taxon>
        <taxon>Chordata</taxon>
        <taxon>Craniata</taxon>
        <taxon>Vertebrata</taxon>
        <taxon>Cyclostomata</taxon>
        <taxon>Myxini</taxon>
        <taxon>Myxiniformes</taxon>
        <taxon>Myxinidae</taxon>
        <taxon>Eptatretinae</taxon>
        <taxon>Eptatretus</taxon>
    </lineage>
</organism>
<keyword evidence="6 12" id="KW-0863">Zinc-finger</keyword>
<dbReference type="FunFam" id="3.30.160.60:FF:000097">
    <property type="entry name" value="Zinc finger protein"/>
    <property type="match status" value="1"/>
</dbReference>
<evidence type="ECO:0000256" key="13">
    <source>
        <dbReference type="SAM" id="MobiDB-lite"/>
    </source>
</evidence>
<name>A0A8C4NL44_EPTBU</name>
<keyword evidence="9" id="KW-0238">DNA-binding</keyword>
<comment type="function">
    <text evidence="1">May be involved in transcriptional regulation.</text>
</comment>
<dbReference type="Ensembl" id="ENSEBUT00000006614.1">
    <property type="protein sequence ID" value="ENSEBUP00000006163.1"/>
    <property type="gene ID" value="ENSEBUG00000004105.1"/>
</dbReference>
<keyword evidence="10" id="KW-0804">Transcription</keyword>